<gene>
    <name evidence="7" type="ORF">SDSE_0782</name>
</gene>
<evidence type="ECO:0000313" key="7">
    <source>
        <dbReference type="EMBL" id="CCI62279.1"/>
    </source>
</evidence>
<dbReference type="EMBL" id="HE858529">
    <property type="protein sequence ID" value="CCI62279.1"/>
    <property type="molecule type" value="Genomic_DNA"/>
</dbReference>
<keyword evidence="4 6" id="KW-0472">Membrane</keyword>
<evidence type="ECO:0000256" key="3">
    <source>
        <dbReference type="ARBA" id="ARBA00022989"/>
    </source>
</evidence>
<dbReference type="Pfam" id="PF04228">
    <property type="entry name" value="Zn_peptidase"/>
    <property type="match status" value="1"/>
</dbReference>
<sequence length="312" mass="33608">MKTDDLRESQQVEDRRGQSSGSFGGGGLGGGLGGGGGGLLLQLLFSRGGWKTKLVILLLLLVMGGGGLSGVLGGNPSSSNNNAYQSSQVTRTNGDKASQEQVSFVSKVFASTEDYWTKQFKDKGLTYNKPTLVLYSGATQTACGTGQASAGPFYCPGDQKVYLDISFYDELSTKYGAKGDFAMAYVIAHEVGHHIQNEIGTMEDYASARQGRSKAEANQLNVKLELQADYYAGAWANYVQGQGLLEKGDIEEAMAAAHAVGDDTLQEEAYGRAVPDSFTHGTSQQRQRWFDRGYQYGDFEHGDTFSVPYNKL</sequence>
<reference evidence="7 8" key="1">
    <citation type="submission" date="2012-05" db="EMBL/GenBank/DDBJ databases">
        <title>Complete genome sequence of a Streptococcus dysgalactiae subsp. equisimilis strain possessing Lancefield's group A antigen.</title>
        <authorList>
            <person name="Luetticken R."/>
            <person name="Bruellhoff K."/>
            <person name="Van der Linden M."/>
            <person name="Peltroche-Llacsahuanga H."/>
            <person name="Blom J."/>
            <person name="Weber-Lehmann J."/>
            <person name="Ferretti J.J."/>
            <person name="McShan W.M."/>
        </authorList>
    </citation>
    <scope>NUCLEOTIDE SEQUENCE [LARGE SCALE GENOMIC DNA]</scope>
    <source>
        <strain evidence="7 8">AC-2713</strain>
    </source>
</reference>
<dbReference type="GO" id="GO:0016020">
    <property type="term" value="C:membrane"/>
    <property type="evidence" value="ECO:0007669"/>
    <property type="project" value="UniProtKB-SubCell"/>
</dbReference>
<evidence type="ECO:0000256" key="2">
    <source>
        <dbReference type="ARBA" id="ARBA00022692"/>
    </source>
</evidence>
<feature type="transmembrane region" description="Helical" evidence="6">
    <location>
        <begin position="23"/>
        <end position="45"/>
    </location>
</feature>
<feature type="compositionally biased region" description="Low complexity" evidence="5">
    <location>
        <begin position="74"/>
        <end position="87"/>
    </location>
</feature>
<evidence type="ECO:0000256" key="1">
    <source>
        <dbReference type="ARBA" id="ARBA00004167"/>
    </source>
</evidence>
<dbReference type="AlphaFoldDB" id="A0AB33R5T5"/>
<dbReference type="Proteomes" id="UP000009215">
    <property type="component" value="Chromosome"/>
</dbReference>
<feature type="region of interest" description="Disordered" evidence="5">
    <location>
        <begin position="74"/>
        <end position="97"/>
    </location>
</feature>
<organism evidence="7 8">
    <name type="scientific">Streptococcus dysgalactiae subsp. equisimilis AC-2713</name>
    <dbReference type="NCBI Taxonomy" id="759913"/>
    <lineage>
        <taxon>Bacteria</taxon>
        <taxon>Bacillati</taxon>
        <taxon>Bacillota</taxon>
        <taxon>Bacilli</taxon>
        <taxon>Lactobacillales</taxon>
        <taxon>Streptococcaceae</taxon>
        <taxon>Streptococcus</taxon>
    </lineage>
</organism>
<feature type="region of interest" description="Disordered" evidence="5">
    <location>
        <begin position="1"/>
        <end position="27"/>
    </location>
</feature>
<evidence type="ECO:0000256" key="6">
    <source>
        <dbReference type="SAM" id="Phobius"/>
    </source>
</evidence>
<dbReference type="KEGG" id="sdc:SDSE_0782"/>
<comment type="subcellular location">
    <subcellularLocation>
        <location evidence="1">Membrane</location>
        <topology evidence="1">Single-pass membrane protein</topology>
    </subcellularLocation>
</comment>
<evidence type="ECO:0000256" key="4">
    <source>
        <dbReference type="ARBA" id="ARBA00023136"/>
    </source>
</evidence>
<keyword evidence="3 6" id="KW-1133">Transmembrane helix</keyword>
<name>A0AB33R5T5_STREQ</name>
<dbReference type="RefSeq" id="WP_015057477.1">
    <property type="nucleotide sequence ID" value="NC_019042.1"/>
</dbReference>
<proteinExistence type="predicted"/>
<dbReference type="PANTHER" id="PTHR30168">
    <property type="entry name" value="PUTATIVE MEMBRANE PROTEIN YPFJ"/>
    <property type="match status" value="1"/>
</dbReference>
<feature type="transmembrane region" description="Helical" evidence="6">
    <location>
        <begin position="54"/>
        <end position="72"/>
    </location>
</feature>
<protein>
    <submittedName>
        <fullName evidence="7">Uncharacterized protein ypfJ</fullName>
    </submittedName>
</protein>
<accession>A0AB33R5T5</accession>
<dbReference type="InterPro" id="IPR007343">
    <property type="entry name" value="Uncharacterised_pept_Zn_put"/>
</dbReference>
<keyword evidence="2 6" id="KW-0812">Transmembrane</keyword>
<evidence type="ECO:0000313" key="8">
    <source>
        <dbReference type="Proteomes" id="UP000009215"/>
    </source>
</evidence>
<evidence type="ECO:0000256" key="5">
    <source>
        <dbReference type="SAM" id="MobiDB-lite"/>
    </source>
</evidence>
<feature type="compositionally biased region" description="Basic and acidic residues" evidence="5">
    <location>
        <begin position="1"/>
        <end position="17"/>
    </location>
</feature>
<dbReference type="PANTHER" id="PTHR30168:SF0">
    <property type="entry name" value="INNER MEMBRANE PROTEIN"/>
    <property type="match status" value="1"/>
</dbReference>